<name>A0A3S3R1K7_9FLAO</name>
<reference evidence="1 2" key="1">
    <citation type="submission" date="2019-01" db="EMBL/GenBank/DDBJ databases">
        <title>Flavobacterium sp. nov.,isolated from freshwater.</title>
        <authorList>
            <person name="Zhang R."/>
            <person name="Du Z.-J."/>
        </authorList>
    </citation>
    <scope>NUCLEOTIDE SEQUENCE [LARGE SCALE GENOMIC DNA]</scope>
    <source>
        <strain evidence="1 2">1E403</strain>
    </source>
</reference>
<sequence>MKFEKVVYVSYFPLTKRTYTNFYFEELLQNNIQVDYLDITNLFYPDRVTLDSIDYERTVKMSSYKQLKDYLKEQNNSTTLYISIMTFEWRVFKLFRIFTKYNLNLGVFGAGVFPNSPTNNTSRVIRFIKAISYERIKSLFTNKLILFSKKWGFIKTYDHIFMAGEYGYWGLGIGCDIDYKKAKVIHVNTVDYDQFLLHKELPSIGAGKDIVFLDQYLPYHPDASYFKIKTVQPEPYFKEVNKFLDRLEQVTGKKVVIAAHPKAKRYNEFNPYNGRPIFFNQSNDLVKEASLVLTHASTAVCFPICYQKKLVLLMSDYLSERLPYFLVIAKSIVQACGATLIAMDNEDDINIPEEIDLVKYNDFKYKYLTSKESENQLSADIVINYIKNNHGVT</sequence>
<dbReference type="RefSeq" id="WP_128388660.1">
    <property type="nucleotide sequence ID" value="NZ_SBII01000002.1"/>
</dbReference>
<comment type="caution">
    <text evidence="1">The sequence shown here is derived from an EMBL/GenBank/DDBJ whole genome shotgun (WGS) entry which is preliminary data.</text>
</comment>
<proteinExistence type="predicted"/>
<organism evidence="1 2">
    <name type="scientific">Flavobacterium cerinum</name>
    <dbReference type="NCBI Taxonomy" id="2502784"/>
    <lineage>
        <taxon>Bacteria</taxon>
        <taxon>Pseudomonadati</taxon>
        <taxon>Bacteroidota</taxon>
        <taxon>Flavobacteriia</taxon>
        <taxon>Flavobacteriales</taxon>
        <taxon>Flavobacteriaceae</taxon>
        <taxon>Flavobacterium</taxon>
    </lineage>
</organism>
<dbReference type="OrthoDB" id="624377at2"/>
<evidence type="ECO:0000313" key="1">
    <source>
        <dbReference type="EMBL" id="RWX02388.1"/>
    </source>
</evidence>
<dbReference type="Proteomes" id="UP000287527">
    <property type="component" value="Unassembled WGS sequence"/>
</dbReference>
<protein>
    <submittedName>
        <fullName evidence="1">Uncharacterized protein</fullName>
    </submittedName>
</protein>
<dbReference type="EMBL" id="SBII01000002">
    <property type="protein sequence ID" value="RWX02388.1"/>
    <property type="molecule type" value="Genomic_DNA"/>
</dbReference>
<keyword evidence="2" id="KW-1185">Reference proteome</keyword>
<evidence type="ECO:0000313" key="2">
    <source>
        <dbReference type="Proteomes" id="UP000287527"/>
    </source>
</evidence>
<dbReference type="AlphaFoldDB" id="A0A3S3R1K7"/>
<accession>A0A3S3R1K7</accession>
<gene>
    <name evidence="1" type="ORF">EPI11_03965</name>
</gene>